<comment type="cofactor">
    <cofactor evidence="1">
        <name>FAD</name>
        <dbReference type="ChEBI" id="CHEBI:57692"/>
    </cofactor>
</comment>
<organism evidence="7 8">
    <name type="scientific">Halarchaeum salinum</name>
    <dbReference type="NCBI Taxonomy" id="489912"/>
    <lineage>
        <taxon>Archaea</taxon>
        <taxon>Methanobacteriati</taxon>
        <taxon>Methanobacteriota</taxon>
        <taxon>Stenosarchaea group</taxon>
        <taxon>Halobacteria</taxon>
        <taxon>Halobacteriales</taxon>
        <taxon>Halobacteriaceae</taxon>
    </lineage>
</organism>
<gene>
    <name evidence="7" type="ORF">GCM10009066_03150</name>
</gene>
<dbReference type="PANTHER" id="PTHR45754">
    <property type="entry name" value="METHYLENETETRAHYDROFOLATE REDUCTASE"/>
    <property type="match status" value="1"/>
</dbReference>
<accession>A0AAV3S4H1</accession>
<dbReference type="GO" id="GO:0004489">
    <property type="term" value="F:methylenetetrahydrofolate reductase [NAD(P)H] activity"/>
    <property type="evidence" value="ECO:0007669"/>
    <property type="project" value="InterPro"/>
</dbReference>
<evidence type="ECO:0000256" key="6">
    <source>
        <dbReference type="ARBA" id="ARBA00023002"/>
    </source>
</evidence>
<evidence type="ECO:0000313" key="8">
    <source>
        <dbReference type="Proteomes" id="UP001500837"/>
    </source>
</evidence>
<dbReference type="RefSeq" id="WP_343749179.1">
    <property type="nucleotide sequence ID" value="NZ_BAAABL010000020.1"/>
</dbReference>
<comment type="similarity">
    <text evidence="3">Belongs to the methylenetetrahydrofolate reductase family.</text>
</comment>
<comment type="caution">
    <text evidence="7">The sequence shown here is derived from an EMBL/GenBank/DDBJ whole genome shotgun (WGS) entry which is preliminary data.</text>
</comment>
<keyword evidence="8" id="KW-1185">Reference proteome</keyword>
<dbReference type="PANTHER" id="PTHR45754:SF3">
    <property type="entry name" value="METHYLENETETRAHYDROFOLATE REDUCTASE (NADPH)"/>
    <property type="match status" value="1"/>
</dbReference>
<evidence type="ECO:0000256" key="2">
    <source>
        <dbReference type="ARBA" id="ARBA00004777"/>
    </source>
</evidence>
<keyword evidence="6" id="KW-0560">Oxidoreductase</keyword>
<dbReference type="InterPro" id="IPR029041">
    <property type="entry name" value="FAD-linked_oxidoreductase-like"/>
</dbReference>
<reference evidence="7 8" key="1">
    <citation type="journal article" date="2019" name="Int. J. Syst. Evol. Microbiol.">
        <title>The Global Catalogue of Microorganisms (GCM) 10K type strain sequencing project: providing services to taxonomists for standard genome sequencing and annotation.</title>
        <authorList>
            <consortium name="The Broad Institute Genomics Platform"/>
            <consortium name="The Broad Institute Genome Sequencing Center for Infectious Disease"/>
            <person name="Wu L."/>
            <person name="Ma J."/>
        </authorList>
    </citation>
    <scope>NUCLEOTIDE SEQUENCE [LARGE SCALE GENOMIC DNA]</scope>
    <source>
        <strain evidence="7 8">JCM 16330</strain>
    </source>
</reference>
<keyword evidence="4" id="KW-0285">Flavoprotein</keyword>
<keyword evidence="5" id="KW-0274">FAD</keyword>
<dbReference type="InterPro" id="IPR003171">
    <property type="entry name" value="Mehydrof_redctse-like"/>
</dbReference>
<sequence length="288" mass="32021">MARTTSMSGDSTALLADPRYELMPFDTFDDQIEHLPDGATVTITTSSQFGIERTIEAAEEAAEQGFEVVPHVSARYVRGDEHLAEIARRLIEIDVDDIFVPGGDREKPIGDYESAYDLLQGLERIDCNFEEVGITGYPEGHDFLSDETLAESMANKAPYATYVATQLCFDPNAVLEWITEIRARGVDLSVVVGIPGVMKYPRLLSISRKVGVGDSVRFLQKTNGILGFFRQLIGSRGNYTPDALVDGLEPHADDPEYNIQSLHIYTFNQVPDTESWRKSRLRDSSPHA</sequence>
<name>A0AAV3S4H1_9EURY</name>
<comment type="pathway">
    <text evidence="2">One-carbon metabolism; tetrahydrofolate interconversion.</text>
</comment>
<proteinExistence type="inferred from homology"/>
<evidence type="ECO:0000256" key="4">
    <source>
        <dbReference type="ARBA" id="ARBA00022630"/>
    </source>
</evidence>
<evidence type="ECO:0000256" key="1">
    <source>
        <dbReference type="ARBA" id="ARBA00001974"/>
    </source>
</evidence>
<dbReference type="SUPFAM" id="SSF51730">
    <property type="entry name" value="FAD-linked oxidoreductase"/>
    <property type="match status" value="1"/>
</dbReference>
<dbReference type="GO" id="GO:0009086">
    <property type="term" value="P:methionine biosynthetic process"/>
    <property type="evidence" value="ECO:0007669"/>
    <property type="project" value="TreeGrafter"/>
</dbReference>
<dbReference type="AlphaFoldDB" id="A0AAV3S4H1"/>
<dbReference type="Gene3D" id="3.20.20.220">
    <property type="match status" value="1"/>
</dbReference>
<evidence type="ECO:0000256" key="5">
    <source>
        <dbReference type="ARBA" id="ARBA00022827"/>
    </source>
</evidence>
<dbReference type="EMBL" id="BAAABL010000020">
    <property type="protein sequence ID" value="GAA0292003.1"/>
    <property type="molecule type" value="Genomic_DNA"/>
</dbReference>
<evidence type="ECO:0000256" key="3">
    <source>
        <dbReference type="ARBA" id="ARBA00006743"/>
    </source>
</evidence>
<evidence type="ECO:0000313" key="7">
    <source>
        <dbReference type="EMBL" id="GAA0292003.1"/>
    </source>
</evidence>
<protein>
    <submittedName>
        <fullName evidence="7">Methylenetetrahydrofolate reductase</fullName>
    </submittedName>
</protein>
<dbReference type="Pfam" id="PF02219">
    <property type="entry name" value="MTHFR"/>
    <property type="match status" value="1"/>
</dbReference>
<dbReference type="Proteomes" id="UP001500837">
    <property type="component" value="Unassembled WGS sequence"/>
</dbReference>
<dbReference type="GO" id="GO:0005829">
    <property type="term" value="C:cytosol"/>
    <property type="evidence" value="ECO:0007669"/>
    <property type="project" value="TreeGrafter"/>
</dbReference>
<dbReference type="GO" id="GO:0035999">
    <property type="term" value="P:tetrahydrofolate interconversion"/>
    <property type="evidence" value="ECO:0007669"/>
    <property type="project" value="TreeGrafter"/>
</dbReference>
<dbReference type="GO" id="GO:0071949">
    <property type="term" value="F:FAD binding"/>
    <property type="evidence" value="ECO:0007669"/>
    <property type="project" value="TreeGrafter"/>
</dbReference>